<proteinExistence type="predicted"/>
<dbReference type="EMBL" id="UZAG01003882">
    <property type="protein sequence ID" value="VDO16018.1"/>
    <property type="molecule type" value="Genomic_DNA"/>
</dbReference>
<organism evidence="1 2">
    <name type="scientific">Brugia timori</name>
    <dbReference type="NCBI Taxonomy" id="42155"/>
    <lineage>
        <taxon>Eukaryota</taxon>
        <taxon>Metazoa</taxon>
        <taxon>Ecdysozoa</taxon>
        <taxon>Nematoda</taxon>
        <taxon>Chromadorea</taxon>
        <taxon>Rhabditida</taxon>
        <taxon>Spirurina</taxon>
        <taxon>Spiruromorpha</taxon>
        <taxon>Filarioidea</taxon>
        <taxon>Onchocercidae</taxon>
        <taxon>Brugia</taxon>
    </lineage>
</organism>
<dbReference type="AlphaFoldDB" id="A0A3P7WEF4"/>
<evidence type="ECO:0000313" key="1">
    <source>
        <dbReference type="EMBL" id="VDO16018.1"/>
    </source>
</evidence>
<name>A0A3P7WEF4_9BILA</name>
<evidence type="ECO:0000313" key="2">
    <source>
        <dbReference type="Proteomes" id="UP000280834"/>
    </source>
</evidence>
<gene>
    <name evidence="1" type="ORF">BTMF_LOCUS4060</name>
</gene>
<dbReference type="Proteomes" id="UP000280834">
    <property type="component" value="Unassembled WGS sequence"/>
</dbReference>
<protein>
    <submittedName>
        <fullName evidence="1">Uncharacterized protein</fullName>
    </submittedName>
</protein>
<accession>A0A3P7WEF4</accession>
<reference evidence="1 2" key="1">
    <citation type="submission" date="2018-11" db="EMBL/GenBank/DDBJ databases">
        <authorList>
            <consortium name="Pathogen Informatics"/>
        </authorList>
    </citation>
    <scope>NUCLEOTIDE SEQUENCE [LARGE SCALE GENOMIC DNA]</scope>
</reference>
<sequence>MHHQMFIECHSHILEEVDEEDPIVTVVVDSVVVAKDRRKMTKQADIWSD</sequence>
<keyword evidence="2" id="KW-1185">Reference proteome</keyword>